<evidence type="ECO:0000313" key="2">
    <source>
        <dbReference type="EMBL" id="KAJ8489052.1"/>
    </source>
</evidence>
<accession>A0AAD7TY73</accession>
<keyword evidence="3" id="KW-1185">Reference proteome</keyword>
<dbReference type="AlphaFoldDB" id="A0AAD7TY73"/>
<sequence>MKRLCPGSFQYAVIRMDPVAMVEHYHDPIATVEARALRPKKYLVYLDLSLDLPLPESAWFRFQISPIGTTLRPKEPARGIASDMVIPIYPNPARPQGRDPLKPETPFPFHNCYHWIENTTTVRIRRKDDLYDDVNAVKLGARQHLAMGRMFSDDYDRMEAACEVMYANDPVWRAMHPRESGGESDEDDRVDRSRRASHGPRTEASPDSRLSDDSGGERSARPDSRCHEAGSSVNDLLTMDVFNFAHDDDNQFLPLVDLWFELVTHLSEEDIPSPLEFYKERDAMNRIIRAARERNPDAAFPPRNGSLDKNLNVNIVGDESDDDDLSDHSDLASDARQADAHSEDGCLSSTEAAAAGPFSAPSSRKSPNLVKLRTSGILQMRYTRPFGPPPTAPVGMSSATFVHLLTDHTLPPRCIEQLEGTGACGAPQAPPLSCNGLRAYPHLRWRIALSTAAPLSTLKDANANQYYVTI</sequence>
<comment type="caution">
    <text evidence="2">The sequence shown here is derived from an EMBL/GenBank/DDBJ whole genome shotgun (WGS) entry which is preliminary data.</text>
</comment>
<reference evidence="2" key="1">
    <citation type="submission" date="2022-11" db="EMBL/GenBank/DDBJ databases">
        <title>Genome Sequence of Cubamyces cubensis.</title>
        <authorList>
            <person name="Buettner E."/>
        </authorList>
    </citation>
    <scope>NUCLEOTIDE SEQUENCE</scope>
    <source>
        <strain evidence="2">MPL-01</strain>
    </source>
</reference>
<dbReference type="Proteomes" id="UP001215151">
    <property type="component" value="Unassembled WGS sequence"/>
</dbReference>
<proteinExistence type="predicted"/>
<evidence type="ECO:0000256" key="1">
    <source>
        <dbReference type="SAM" id="MobiDB-lite"/>
    </source>
</evidence>
<feature type="region of interest" description="Disordered" evidence="1">
    <location>
        <begin position="174"/>
        <end position="230"/>
    </location>
</feature>
<feature type="compositionally biased region" description="Basic and acidic residues" evidence="1">
    <location>
        <begin position="326"/>
        <end position="344"/>
    </location>
</feature>
<feature type="region of interest" description="Disordered" evidence="1">
    <location>
        <begin position="296"/>
        <end position="347"/>
    </location>
</feature>
<evidence type="ECO:0000313" key="3">
    <source>
        <dbReference type="Proteomes" id="UP001215151"/>
    </source>
</evidence>
<organism evidence="2 3">
    <name type="scientific">Trametes cubensis</name>
    <dbReference type="NCBI Taxonomy" id="1111947"/>
    <lineage>
        <taxon>Eukaryota</taxon>
        <taxon>Fungi</taxon>
        <taxon>Dikarya</taxon>
        <taxon>Basidiomycota</taxon>
        <taxon>Agaricomycotina</taxon>
        <taxon>Agaricomycetes</taxon>
        <taxon>Polyporales</taxon>
        <taxon>Polyporaceae</taxon>
        <taxon>Trametes</taxon>
    </lineage>
</organism>
<name>A0AAD7TY73_9APHY</name>
<protein>
    <submittedName>
        <fullName evidence="2">Uncharacterized protein</fullName>
    </submittedName>
</protein>
<dbReference type="EMBL" id="JAPEVG010000054">
    <property type="protein sequence ID" value="KAJ8489052.1"/>
    <property type="molecule type" value="Genomic_DNA"/>
</dbReference>
<feature type="compositionally biased region" description="Basic and acidic residues" evidence="1">
    <location>
        <begin position="189"/>
        <end position="228"/>
    </location>
</feature>
<gene>
    <name evidence="2" type="ORF">ONZ51_g3176</name>
</gene>